<dbReference type="OrthoDB" id="301415at2759"/>
<feature type="region of interest" description="Disordered" evidence="1">
    <location>
        <begin position="401"/>
        <end position="442"/>
    </location>
</feature>
<evidence type="ECO:0000256" key="1">
    <source>
        <dbReference type="SAM" id="MobiDB-lite"/>
    </source>
</evidence>
<feature type="region of interest" description="Disordered" evidence="1">
    <location>
        <begin position="694"/>
        <end position="715"/>
    </location>
</feature>
<dbReference type="EMBL" id="MU004290">
    <property type="protein sequence ID" value="KAF2662091.1"/>
    <property type="molecule type" value="Genomic_DNA"/>
</dbReference>
<evidence type="ECO:0000313" key="4">
    <source>
        <dbReference type="Proteomes" id="UP000799324"/>
    </source>
</evidence>
<keyword evidence="4" id="KW-1185">Reference proteome</keyword>
<dbReference type="AlphaFoldDB" id="A0A6A6TRX3"/>
<name>A0A6A6TRX3_9PLEO</name>
<feature type="compositionally biased region" description="Polar residues" evidence="1">
    <location>
        <begin position="412"/>
        <end position="421"/>
    </location>
</feature>
<reference evidence="3" key="1">
    <citation type="journal article" date="2020" name="Stud. Mycol.">
        <title>101 Dothideomycetes genomes: a test case for predicting lifestyles and emergence of pathogens.</title>
        <authorList>
            <person name="Haridas S."/>
            <person name="Albert R."/>
            <person name="Binder M."/>
            <person name="Bloem J."/>
            <person name="Labutti K."/>
            <person name="Salamov A."/>
            <person name="Andreopoulos B."/>
            <person name="Baker S."/>
            <person name="Barry K."/>
            <person name="Bills G."/>
            <person name="Bluhm B."/>
            <person name="Cannon C."/>
            <person name="Castanera R."/>
            <person name="Culley D."/>
            <person name="Daum C."/>
            <person name="Ezra D."/>
            <person name="Gonzalez J."/>
            <person name="Henrissat B."/>
            <person name="Kuo A."/>
            <person name="Liang C."/>
            <person name="Lipzen A."/>
            <person name="Lutzoni F."/>
            <person name="Magnuson J."/>
            <person name="Mondo S."/>
            <person name="Nolan M."/>
            <person name="Ohm R."/>
            <person name="Pangilinan J."/>
            <person name="Park H.-J."/>
            <person name="Ramirez L."/>
            <person name="Alfaro M."/>
            <person name="Sun H."/>
            <person name="Tritt A."/>
            <person name="Yoshinaga Y."/>
            <person name="Zwiers L.-H."/>
            <person name="Turgeon B."/>
            <person name="Goodwin S."/>
            <person name="Spatafora J."/>
            <person name="Crous P."/>
            <person name="Grigoriev I."/>
        </authorList>
    </citation>
    <scope>NUCLEOTIDE SEQUENCE</scope>
    <source>
        <strain evidence="3">CBS 122681</strain>
    </source>
</reference>
<keyword evidence="2" id="KW-0732">Signal</keyword>
<feature type="chain" id="PRO_5025604588" evidence="2">
    <location>
        <begin position="24"/>
        <end position="715"/>
    </location>
</feature>
<sequence length="715" mass="77959">MVKGLCVIPPLILVLAALSRVWAFGTVNEPDTIGQHCEHERITRAAFACHPAVNVSDGRCFEELSLHQLAGRSGPVGHFGRGSNGAVGAPDLLDPIPEGPEAHCDNADFLDSEALGLNESYPRTRGEATAQLQTCVTHLRTRLREGIDAANRTVDDGARIIASEVDISVLDCRFSFQKLQLHMFSRGKCGAIEGFGRALHGIQDFYAHSNWADDAKPPFGPDNPPGLKRDDYPVFLDLRGENNISRQVPHTLSTGCFGGILTDGPIGKAGHPLEPGSLDCTGRVTHHTLNKDNGIIDKVTGIATSPGPNTPRSNNPRNFQRAVFAAIKDSNRQWRHFREEVRRTYGPERGNIIICSLVRDNPTKDCYGRRVAVLRDVQSGVSRVAEMQIPIHKWLMEEIEGRPHDEGPGEGQTEQNSTKSRGSSDKLWKPLPGDTLDSKDHSGAVPVVEGGLDFRASLVDLGNSPHTLPNKSSVIAMTNSVAAVLGKQIAPIWHAGDAGIRVHLGLFPPAHLDLVGPPPKQGIIATEVAKEQDLITAVLRTGGTFSVLHNPEAVPSFLHYVVSRGLTQYDNAGDTATLLLPGLSISDYVTLESEPRRFSFDAHSMDNVIISVAPITPRLSLHVSVRHVRRNLVLQELDIGLRGNKTFRAALGIDDIPRTDAWFELEVEHIEGDGLQGSGLFEVSLETEDVRRGGEFERQQRIENSEADSKTHDEL</sequence>
<evidence type="ECO:0000313" key="3">
    <source>
        <dbReference type="EMBL" id="KAF2662091.1"/>
    </source>
</evidence>
<proteinExistence type="predicted"/>
<accession>A0A6A6TRX3</accession>
<gene>
    <name evidence="3" type="ORF">K491DRAFT_686588</name>
</gene>
<protein>
    <submittedName>
        <fullName evidence="3">Uncharacterized protein</fullName>
    </submittedName>
</protein>
<evidence type="ECO:0000256" key="2">
    <source>
        <dbReference type="SAM" id="SignalP"/>
    </source>
</evidence>
<dbReference type="Proteomes" id="UP000799324">
    <property type="component" value="Unassembled WGS sequence"/>
</dbReference>
<organism evidence="3 4">
    <name type="scientific">Lophiostoma macrostomum CBS 122681</name>
    <dbReference type="NCBI Taxonomy" id="1314788"/>
    <lineage>
        <taxon>Eukaryota</taxon>
        <taxon>Fungi</taxon>
        <taxon>Dikarya</taxon>
        <taxon>Ascomycota</taxon>
        <taxon>Pezizomycotina</taxon>
        <taxon>Dothideomycetes</taxon>
        <taxon>Pleosporomycetidae</taxon>
        <taxon>Pleosporales</taxon>
        <taxon>Lophiostomataceae</taxon>
        <taxon>Lophiostoma</taxon>
    </lineage>
</organism>
<feature type="signal peptide" evidence="2">
    <location>
        <begin position="1"/>
        <end position="23"/>
    </location>
</feature>